<evidence type="ECO:0000313" key="1">
    <source>
        <dbReference type="EMBL" id="EKU75870.1"/>
    </source>
</evidence>
<protein>
    <submittedName>
        <fullName evidence="1">Uncharacterized protein</fullName>
    </submittedName>
</protein>
<reference evidence="1 2" key="1">
    <citation type="submission" date="2012-09" db="EMBL/GenBank/DDBJ databases">
        <title>The Genome Sequence of Sphingobium yanoikuyae ATCC 51230.</title>
        <authorList>
            <consortium name="The Broad Institute Genome Sequencing Platform"/>
            <person name="Earl A."/>
            <person name="Ward D."/>
            <person name="Feldgarden M."/>
            <person name="Gevers D."/>
            <person name="Huys G."/>
            <person name="Walker B."/>
            <person name="Young S.K."/>
            <person name="Zeng Q."/>
            <person name="Gargeya S."/>
            <person name="Fitzgerald M."/>
            <person name="Haas B."/>
            <person name="Abouelleil A."/>
            <person name="Alvarado L."/>
            <person name="Arachchi H.M."/>
            <person name="Berlin A.M."/>
            <person name="Chapman S.B."/>
            <person name="Goldberg J."/>
            <person name="Griggs A."/>
            <person name="Gujja S."/>
            <person name="Hansen M."/>
            <person name="Howarth C."/>
            <person name="Imamovic A."/>
            <person name="Larimer J."/>
            <person name="McCowen C."/>
            <person name="Montmayeur A."/>
            <person name="Murphy C."/>
            <person name="Neiman D."/>
            <person name="Pearson M."/>
            <person name="Priest M."/>
            <person name="Roberts A."/>
            <person name="Saif S."/>
            <person name="Shea T."/>
            <person name="Sisk P."/>
            <person name="Sykes S."/>
            <person name="Wortman J."/>
            <person name="Nusbaum C."/>
            <person name="Birren B."/>
        </authorList>
    </citation>
    <scope>NUCLEOTIDE SEQUENCE [LARGE SCALE GENOMIC DNA]</scope>
    <source>
        <strain evidence="1 2">ATCC 51230</strain>
    </source>
</reference>
<sequence length="194" mass="21919">MFPEKPTARADLKPGTLYAIAGERGWIYYGQTTSEKSVGFFQRRDREPVDADSVLAAPVMSIITISYPSITRALRAGRWKKLGRYPVANGLVEPHPSVRWSAGTLAVSVWIGNGPAWETRVDDPAIQEMELMAVWDAEQHLPARLTADFGEEEAEWHVGGPIRRERRIKEERAARWPDQPWNQLPPDWVSTNVS</sequence>
<dbReference type="AlphaFoldDB" id="K9DEK0"/>
<dbReference type="EMBL" id="AGZU01000007">
    <property type="protein sequence ID" value="EKU75870.1"/>
    <property type="molecule type" value="Genomic_DNA"/>
</dbReference>
<comment type="caution">
    <text evidence="1">The sequence shown here is derived from an EMBL/GenBank/DDBJ whole genome shotgun (WGS) entry which is preliminary data.</text>
</comment>
<evidence type="ECO:0000313" key="2">
    <source>
        <dbReference type="Proteomes" id="UP000009887"/>
    </source>
</evidence>
<dbReference type="Proteomes" id="UP000009887">
    <property type="component" value="Unassembled WGS sequence"/>
</dbReference>
<gene>
    <name evidence="1" type="ORF">HMPREF9718_01222</name>
</gene>
<keyword evidence="2" id="KW-1185">Reference proteome</keyword>
<dbReference type="HOGENOM" id="CLU_1401681_0_0_5"/>
<accession>K9DEK0</accession>
<name>K9DEK0_SPHYA</name>
<organism evidence="1 2">
    <name type="scientific">Sphingobium yanoikuyae ATCC 51230</name>
    <dbReference type="NCBI Taxonomy" id="883163"/>
    <lineage>
        <taxon>Bacteria</taxon>
        <taxon>Pseudomonadati</taxon>
        <taxon>Pseudomonadota</taxon>
        <taxon>Alphaproteobacteria</taxon>
        <taxon>Sphingomonadales</taxon>
        <taxon>Sphingomonadaceae</taxon>
        <taxon>Sphingobium</taxon>
    </lineage>
</organism>
<proteinExistence type="predicted"/>